<protein>
    <submittedName>
        <fullName evidence="1">FBXL2_20</fullName>
    </submittedName>
</protein>
<evidence type="ECO:0000313" key="2">
    <source>
        <dbReference type="Proteomes" id="UP000675881"/>
    </source>
</evidence>
<gene>
    <name evidence="1" type="ORF">LSAA_3825</name>
</gene>
<accession>A0A7R8CHJ3</accession>
<dbReference type="AlphaFoldDB" id="A0A7R8CHJ3"/>
<dbReference type="OrthoDB" id="6367911at2759"/>
<keyword evidence="2" id="KW-1185">Reference proteome</keyword>
<dbReference type="InterPro" id="IPR032675">
    <property type="entry name" value="LRR_dom_sf"/>
</dbReference>
<dbReference type="Gene3D" id="3.80.10.10">
    <property type="entry name" value="Ribonuclease Inhibitor"/>
    <property type="match status" value="1"/>
</dbReference>
<sequence length="319" mass="36397">MAPRHCPLGLYAMCLRGVAYQVDKTARRLFLEHGSFEDCRESIQVFQSFLCDILPTTVFEDLCDIRNFVNSYEDESFRSYCITSWLRDPRIKLSIYLYPGLSRFTVDPDGNELPQNLIDGMDEIFWCRHLSRLNNLTSLRLNMITTDEILSVVGRHCPKLKHVNIVSKIRESTIRTTHSNVSTFCLMLCVSDVGLYELAKCKDLQSIIMNKIIPSLVDNTNVVGSVSGISINGVRHLVKSLPKLEHLNFGSMGRVIDAGFDPDKNWPLKIKYFCEMNPEYVNIPMLEKSIPYVEHVSLTAPFSVELVGGYWKGAWRNST</sequence>
<dbReference type="SUPFAM" id="SSF52047">
    <property type="entry name" value="RNI-like"/>
    <property type="match status" value="1"/>
</dbReference>
<dbReference type="Proteomes" id="UP000675881">
    <property type="component" value="Chromosome 13"/>
</dbReference>
<organism evidence="1 2">
    <name type="scientific">Lepeophtheirus salmonis</name>
    <name type="common">Salmon louse</name>
    <name type="synonym">Caligus salmonis</name>
    <dbReference type="NCBI Taxonomy" id="72036"/>
    <lineage>
        <taxon>Eukaryota</taxon>
        <taxon>Metazoa</taxon>
        <taxon>Ecdysozoa</taxon>
        <taxon>Arthropoda</taxon>
        <taxon>Crustacea</taxon>
        <taxon>Multicrustacea</taxon>
        <taxon>Hexanauplia</taxon>
        <taxon>Copepoda</taxon>
        <taxon>Siphonostomatoida</taxon>
        <taxon>Caligidae</taxon>
        <taxon>Lepeophtheirus</taxon>
    </lineage>
</organism>
<proteinExistence type="predicted"/>
<evidence type="ECO:0000313" key="1">
    <source>
        <dbReference type="EMBL" id="CAF2824644.1"/>
    </source>
</evidence>
<name>A0A7R8CHJ3_LEPSM</name>
<reference evidence="1" key="1">
    <citation type="submission" date="2021-02" db="EMBL/GenBank/DDBJ databases">
        <authorList>
            <person name="Bekaert M."/>
        </authorList>
    </citation>
    <scope>NUCLEOTIDE SEQUENCE</scope>
    <source>
        <strain evidence="1">IoA-00</strain>
    </source>
</reference>
<dbReference type="EMBL" id="HG994592">
    <property type="protein sequence ID" value="CAF2824644.1"/>
    <property type="molecule type" value="Genomic_DNA"/>
</dbReference>